<name>A0ABP0R5F1_9DINO</name>
<feature type="non-terminal residue" evidence="2">
    <location>
        <position position="206"/>
    </location>
</feature>
<keyword evidence="3" id="KW-1185">Reference proteome</keyword>
<dbReference type="Proteomes" id="UP001642464">
    <property type="component" value="Unassembled WGS sequence"/>
</dbReference>
<gene>
    <name evidence="2" type="ORF">SCF082_LOCUS44987</name>
</gene>
<feature type="region of interest" description="Disordered" evidence="1">
    <location>
        <begin position="105"/>
        <end position="149"/>
    </location>
</feature>
<feature type="region of interest" description="Disordered" evidence="1">
    <location>
        <begin position="167"/>
        <end position="206"/>
    </location>
</feature>
<evidence type="ECO:0000313" key="3">
    <source>
        <dbReference type="Proteomes" id="UP001642464"/>
    </source>
</evidence>
<proteinExistence type="predicted"/>
<evidence type="ECO:0000256" key="1">
    <source>
        <dbReference type="SAM" id="MobiDB-lite"/>
    </source>
</evidence>
<reference evidence="2 3" key="1">
    <citation type="submission" date="2024-02" db="EMBL/GenBank/DDBJ databases">
        <authorList>
            <person name="Chen Y."/>
            <person name="Shah S."/>
            <person name="Dougan E. K."/>
            <person name="Thang M."/>
            <person name="Chan C."/>
        </authorList>
    </citation>
    <scope>NUCLEOTIDE SEQUENCE [LARGE SCALE GENOMIC DNA]</scope>
</reference>
<evidence type="ECO:0000313" key="2">
    <source>
        <dbReference type="EMBL" id="CAK9095806.1"/>
    </source>
</evidence>
<accession>A0ABP0R5F1</accession>
<comment type="caution">
    <text evidence="2">The sequence shown here is derived from an EMBL/GenBank/DDBJ whole genome shotgun (WGS) entry which is preliminary data.</text>
</comment>
<dbReference type="EMBL" id="CAXAMM010040851">
    <property type="protein sequence ID" value="CAK9095806.1"/>
    <property type="molecule type" value="Genomic_DNA"/>
</dbReference>
<organism evidence="2 3">
    <name type="scientific">Durusdinium trenchii</name>
    <dbReference type="NCBI Taxonomy" id="1381693"/>
    <lineage>
        <taxon>Eukaryota</taxon>
        <taxon>Sar</taxon>
        <taxon>Alveolata</taxon>
        <taxon>Dinophyceae</taxon>
        <taxon>Suessiales</taxon>
        <taxon>Symbiodiniaceae</taxon>
        <taxon>Durusdinium</taxon>
    </lineage>
</organism>
<protein>
    <submittedName>
        <fullName evidence="2">Uncharacterized protein</fullName>
    </submittedName>
</protein>
<sequence>MEPITLLREPDGGLEGEEAASWAEDAGSFYRTMAEELLSLGRLSADIQWAPDVPLRAKRPAVVAKTPAPTGRAPAPVSVVVPVARREQVRREPVARRELPVAREVAEVTTKKPPHLASHATRPVPTGVRVGRGRTAPHQSAAQSRAGRRLRLGAKAPHALRHVRAAASFAEERKPKLEAVSSPVKGRNDEAQQEPVVSGAVEASPR</sequence>